<keyword evidence="5" id="KW-0539">Nucleus</keyword>
<accession>A0A6D2J2Y6</accession>
<dbReference type="SUPFAM" id="SSF48452">
    <property type="entry name" value="TPR-like"/>
    <property type="match status" value="1"/>
</dbReference>
<feature type="region of interest" description="Disordered" evidence="7">
    <location>
        <begin position="751"/>
        <end position="776"/>
    </location>
</feature>
<sequence length="776" mass="90040">MDSEYEYCFDPIFCWWDYENARLPSGYDPVWSYLAIKTALQRLGYHGKLRVEMVAVKEYLHLDTIQRLKQPGQDLAVKEDLDLETIQRLNQIREDLAQTSIAFIPADHTGSQASDDKIRVRIKSWAKTCSGPAVAVIIASDTGYTEQIRQLRGKGFITEKVLFKSVKCNPRSKVEEELWSSLTLGSPMLNDMTVEGRIAWEYQGWKTLIEKTDNRARFNIEQIREVYDAFLFNFPLCIDHWEKYACHEGRLTILENLLNVYERAKHEATYSVELWMNYCRFAVDTFGEDAKTIRVIFYQALSFVGKDFNSSALWQDLIEYERNLAKCDFDRYWLPLIKIHLKILKSPPIKDHIQFASTFQTLAYHMTHEAFEANAPAFDARGLSMEQFFSREKQLFQGKKELRATIEHFEMHIQRLSFDVCPLTQAELVHWHQYLDFIDNEQDVDKVYKLYERCLIVCANYPEYWIRYVSRMKARGKMDRANNALARATQVFVKRHPEIHSFAAQVNDHNVNEQNVVDLAEHFLRHRCPVPSDVDARRVGPFIRRALKSLGYNGNLTITAIGILSQVPIDVLRALSSTGINLHHVPTMYNKSIMTSVYMWKSDNSPPANVMLISLQRIFGQFIADLSEKYYVLGSKVPYDRQLEPTVFARRAGCFLWESLLASLRAEAKKECSGTTGKTTFYCSGCCLGLLGFESFTKHILSKEHALEELDYYPGGVEAGNESRARKEDAAAILVRLQGFREARRLEEEEEEAKYKKERLEDPYYDEEYDYEAEAE</sequence>
<dbReference type="PANTHER" id="PTHR17204:SF5">
    <property type="entry name" value="PRE-MRNA-PROCESSING FACTOR 39"/>
    <property type="match status" value="1"/>
</dbReference>
<keyword evidence="4" id="KW-0508">mRNA splicing</keyword>
<dbReference type="EMBL" id="CACVBM020001143">
    <property type="protein sequence ID" value="CAA7034204.1"/>
    <property type="molecule type" value="Genomic_DNA"/>
</dbReference>
<gene>
    <name evidence="9" type="ORF">MERR_LOCUS21439</name>
</gene>
<dbReference type="OrthoDB" id="1098388at2759"/>
<dbReference type="Pfam" id="PF23240">
    <property type="entry name" value="HAT_PRP39_N"/>
    <property type="match status" value="1"/>
</dbReference>
<evidence type="ECO:0000259" key="8">
    <source>
        <dbReference type="Pfam" id="PF01936"/>
    </source>
</evidence>
<feature type="compositionally biased region" description="Acidic residues" evidence="7">
    <location>
        <begin position="763"/>
        <end position="776"/>
    </location>
</feature>
<evidence type="ECO:0000313" key="9">
    <source>
        <dbReference type="EMBL" id="CAA7034204.1"/>
    </source>
</evidence>
<dbReference type="Gene3D" id="1.25.40.10">
    <property type="entry name" value="Tetratricopeptide repeat domain"/>
    <property type="match status" value="2"/>
</dbReference>
<keyword evidence="2" id="KW-0507">mRNA processing</keyword>
<keyword evidence="3" id="KW-0677">Repeat</keyword>
<evidence type="ECO:0000256" key="3">
    <source>
        <dbReference type="ARBA" id="ARBA00022737"/>
    </source>
</evidence>
<dbReference type="GO" id="GO:0000395">
    <property type="term" value="P:mRNA 5'-splice site recognition"/>
    <property type="evidence" value="ECO:0007669"/>
    <property type="project" value="TreeGrafter"/>
</dbReference>
<comment type="subcellular location">
    <subcellularLocation>
        <location evidence="1">Nucleus</location>
    </subcellularLocation>
</comment>
<dbReference type="GO" id="GO:0000243">
    <property type="term" value="C:commitment complex"/>
    <property type="evidence" value="ECO:0007669"/>
    <property type="project" value="TreeGrafter"/>
</dbReference>
<evidence type="ECO:0000256" key="5">
    <source>
        <dbReference type="ARBA" id="ARBA00023242"/>
    </source>
</evidence>
<protein>
    <recommendedName>
        <fullName evidence="8">NYN domain-containing protein</fullName>
    </recommendedName>
</protein>
<dbReference type="InterPro" id="IPR021139">
    <property type="entry name" value="NYN"/>
</dbReference>
<feature type="domain" description="NYN" evidence="8">
    <location>
        <begin position="527"/>
        <end position="634"/>
    </location>
</feature>
<reference evidence="9" key="1">
    <citation type="submission" date="2020-01" db="EMBL/GenBank/DDBJ databases">
        <authorList>
            <person name="Mishra B."/>
        </authorList>
    </citation>
    <scope>NUCLEOTIDE SEQUENCE [LARGE SCALE GENOMIC DNA]</scope>
</reference>
<comment type="similarity">
    <text evidence="6">Belongs to the PRP39 family.</text>
</comment>
<evidence type="ECO:0000256" key="2">
    <source>
        <dbReference type="ARBA" id="ARBA00022664"/>
    </source>
</evidence>
<keyword evidence="10" id="KW-1185">Reference proteome</keyword>
<evidence type="ECO:0000256" key="4">
    <source>
        <dbReference type="ARBA" id="ARBA00023187"/>
    </source>
</evidence>
<dbReference type="PANTHER" id="PTHR17204">
    <property type="entry name" value="PRE-MRNA PROCESSING PROTEIN PRP39-RELATED"/>
    <property type="match status" value="1"/>
</dbReference>
<evidence type="ECO:0000313" key="10">
    <source>
        <dbReference type="Proteomes" id="UP000467841"/>
    </source>
</evidence>
<dbReference type="GO" id="GO:0005685">
    <property type="term" value="C:U1 snRNP"/>
    <property type="evidence" value="ECO:0007669"/>
    <property type="project" value="TreeGrafter"/>
</dbReference>
<comment type="caution">
    <text evidence="9">The sequence shown here is derived from an EMBL/GenBank/DDBJ whole genome shotgun (WGS) entry which is preliminary data.</text>
</comment>
<dbReference type="GO" id="GO:0030627">
    <property type="term" value="F:pre-mRNA 5'-splice site binding"/>
    <property type="evidence" value="ECO:0007669"/>
    <property type="project" value="TreeGrafter"/>
</dbReference>
<dbReference type="GO" id="GO:0004540">
    <property type="term" value="F:RNA nuclease activity"/>
    <property type="evidence" value="ECO:0007669"/>
    <property type="project" value="InterPro"/>
</dbReference>
<dbReference type="AlphaFoldDB" id="A0A6D2J2Y6"/>
<dbReference type="Proteomes" id="UP000467841">
    <property type="component" value="Unassembled WGS sequence"/>
</dbReference>
<feature type="compositionally biased region" description="Basic and acidic residues" evidence="7">
    <location>
        <begin position="751"/>
        <end position="762"/>
    </location>
</feature>
<evidence type="ECO:0000256" key="7">
    <source>
        <dbReference type="SAM" id="MobiDB-lite"/>
    </source>
</evidence>
<proteinExistence type="inferred from homology"/>
<dbReference type="Pfam" id="PF23241">
    <property type="entry name" value="HAT_PRP39_C"/>
    <property type="match status" value="1"/>
</dbReference>
<dbReference type="InterPro" id="IPR011990">
    <property type="entry name" value="TPR-like_helical_dom_sf"/>
</dbReference>
<dbReference type="InterPro" id="IPR003107">
    <property type="entry name" value="HAT"/>
</dbReference>
<evidence type="ECO:0000256" key="1">
    <source>
        <dbReference type="ARBA" id="ARBA00004123"/>
    </source>
</evidence>
<dbReference type="SMART" id="SM00386">
    <property type="entry name" value="HAT"/>
    <property type="match status" value="4"/>
</dbReference>
<evidence type="ECO:0000256" key="6">
    <source>
        <dbReference type="ARBA" id="ARBA00038019"/>
    </source>
</evidence>
<dbReference type="Pfam" id="PF01936">
    <property type="entry name" value="NYN"/>
    <property type="match status" value="1"/>
</dbReference>
<organism evidence="9 10">
    <name type="scientific">Microthlaspi erraticum</name>
    <dbReference type="NCBI Taxonomy" id="1685480"/>
    <lineage>
        <taxon>Eukaryota</taxon>
        <taxon>Viridiplantae</taxon>
        <taxon>Streptophyta</taxon>
        <taxon>Embryophyta</taxon>
        <taxon>Tracheophyta</taxon>
        <taxon>Spermatophyta</taxon>
        <taxon>Magnoliopsida</taxon>
        <taxon>eudicotyledons</taxon>
        <taxon>Gunneridae</taxon>
        <taxon>Pentapetalae</taxon>
        <taxon>rosids</taxon>
        <taxon>malvids</taxon>
        <taxon>Brassicales</taxon>
        <taxon>Brassicaceae</taxon>
        <taxon>Coluteocarpeae</taxon>
        <taxon>Microthlaspi</taxon>
    </lineage>
</organism>
<dbReference type="InterPro" id="IPR059164">
    <property type="entry name" value="HAT_PRP39_C"/>
</dbReference>
<dbReference type="GO" id="GO:0071004">
    <property type="term" value="C:U2-type prespliceosome"/>
    <property type="evidence" value="ECO:0007669"/>
    <property type="project" value="TreeGrafter"/>
</dbReference>
<dbReference type="CDD" id="cd10910">
    <property type="entry name" value="PIN_limkain_b1_N_like"/>
    <property type="match status" value="1"/>
</dbReference>
<name>A0A6D2J2Y6_9BRAS</name>